<keyword evidence="4 12" id="KW-0808">Transferase</keyword>
<keyword evidence="12" id="KW-0963">Cytoplasm</keyword>
<feature type="binding site" evidence="12">
    <location>
        <position position="287"/>
    </location>
    <ligand>
        <name>K(+)</name>
        <dbReference type="ChEBI" id="CHEBI:29103"/>
    </ligand>
</feature>
<evidence type="ECO:0000256" key="12">
    <source>
        <dbReference type="HAMAP-Rule" id="MF_01987"/>
    </source>
</evidence>
<keyword evidence="15" id="KW-1185">Reference proteome</keyword>
<dbReference type="UniPathway" id="UPA00916">
    <property type="reaction ID" value="UER00889"/>
</dbReference>
<feature type="binding site" evidence="12">
    <location>
        <position position="248"/>
    </location>
    <ligand>
        <name>K(+)</name>
        <dbReference type="ChEBI" id="CHEBI:29103"/>
    </ligand>
</feature>
<comment type="subunit">
    <text evidence="12">Homodimer.</text>
</comment>
<dbReference type="EMBL" id="PVXO01000065">
    <property type="protein sequence ID" value="PRR77385.1"/>
    <property type="molecule type" value="Genomic_DNA"/>
</dbReference>
<comment type="pathway">
    <text evidence="12">Carbohydrate metabolism; D-ribose degradation; D-ribose 5-phosphate from beta-D-ribopyranose: step 2/2.</text>
</comment>
<dbReference type="Proteomes" id="UP000239706">
    <property type="component" value="Unassembled WGS sequence"/>
</dbReference>
<comment type="function">
    <text evidence="12">Catalyzes the phosphorylation of ribose at O-5 in a reaction requiring ATP and magnesium. The resulting D-ribose-5-phosphate can then be used either for sythesis of nucleotides, histidine, and tryptophan, or as a component of the pentose phosphate pathway.</text>
</comment>
<dbReference type="InterPro" id="IPR011611">
    <property type="entry name" value="PfkB_dom"/>
</dbReference>
<evidence type="ECO:0000256" key="2">
    <source>
        <dbReference type="ARBA" id="ARBA00012035"/>
    </source>
</evidence>
<dbReference type="PRINTS" id="PR00990">
    <property type="entry name" value="RIBOKINASE"/>
</dbReference>
<feature type="binding site" evidence="12">
    <location>
        <position position="246"/>
    </location>
    <ligand>
        <name>K(+)</name>
        <dbReference type="ChEBI" id="CHEBI:29103"/>
    </ligand>
</feature>
<comment type="similarity">
    <text evidence="1">Belongs to the carbohydrate kinase pfkB family.</text>
</comment>
<evidence type="ECO:0000256" key="3">
    <source>
        <dbReference type="ARBA" id="ARBA00016943"/>
    </source>
</evidence>
<comment type="caution">
    <text evidence="12">Lacks conserved residue(s) required for the propagation of feature annotation.</text>
</comment>
<keyword evidence="6 12" id="KW-0547">Nucleotide-binding</keyword>
<organism evidence="14 15">
    <name type="scientific">Clostridium liquoris</name>
    <dbReference type="NCBI Taxonomy" id="1289519"/>
    <lineage>
        <taxon>Bacteria</taxon>
        <taxon>Bacillati</taxon>
        <taxon>Bacillota</taxon>
        <taxon>Clostridia</taxon>
        <taxon>Eubacteriales</taxon>
        <taxon>Clostridiaceae</taxon>
        <taxon>Clostridium</taxon>
    </lineage>
</organism>
<feature type="binding site" evidence="12">
    <location>
        <position position="290"/>
    </location>
    <ligand>
        <name>K(+)</name>
        <dbReference type="ChEBI" id="CHEBI:29103"/>
    </ligand>
</feature>
<dbReference type="GO" id="GO:0004747">
    <property type="term" value="F:ribokinase activity"/>
    <property type="evidence" value="ECO:0007669"/>
    <property type="project" value="UniProtKB-UniRule"/>
</dbReference>
<reference evidence="14 15" key="1">
    <citation type="submission" date="2018-03" db="EMBL/GenBank/DDBJ databases">
        <title>Genome sequence of Clostridium liquoris DSM 100320.</title>
        <authorList>
            <person name="Poehlein A."/>
            <person name="Daniel R."/>
        </authorList>
    </citation>
    <scope>NUCLEOTIDE SEQUENCE [LARGE SCALE GENOMIC DNA]</scope>
    <source>
        <strain evidence="14 15">DSM 100320</strain>
    </source>
</reference>
<evidence type="ECO:0000256" key="6">
    <source>
        <dbReference type="ARBA" id="ARBA00022741"/>
    </source>
</evidence>
<dbReference type="InterPro" id="IPR002139">
    <property type="entry name" value="Ribo/fructo_kinase"/>
</dbReference>
<dbReference type="GO" id="GO:0005524">
    <property type="term" value="F:ATP binding"/>
    <property type="evidence" value="ECO:0007669"/>
    <property type="project" value="UniProtKB-UniRule"/>
</dbReference>
<name>A0A2T0B1G1_9CLOT</name>
<dbReference type="GO" id="GO:0046872">
    <property type="term" value="F:metal ion binding"/>
    <property type="evidence" value="ECO:0007669"/>
    <property type="project" value="UniProtKB-KW"/>
</dbReference>
<feature type="domain" description="Carbohydrate kinase PfkB" evidence="13">
    <location>
        <begin position="1"/>
        <end position="299"/>
    </location>
</feature>
<dbReference type="PROSITE" id="PS00584">
    <property type="entry name" value="PFKB_KINASES_2"/>
    <property type="match status" value="1"/>
</dbReference>
<sequence length="310" mass="33411">MSNICVLGSINMDIVLRVDRMVKTGETILSKDFKKVPGGKGANQAVAARRLGANVYMIGKVGHDGNGDMLLKALENDDINLTYTLIDSKEPTGMAIINVDDNGNNSIIVVPGSNMKITKAEINNSEEIIKNSNVIIAQFETPVEVTTEAFKIAKNYGVITILNPAPAKEIKDELLKYTDIVVPNETEAYELTKIKIEDEISIKKAAKIFMGKGVKFVIITLGENGAALVSENHYCVVPAYKVKAVDTTAAGDSFIGAVANKLNSCDGLSFEAIKKAVEFGNKVSSITVQRQGAQPSLPSLEKVIEIYGEE</sequence>
<keyword evidence="10 12" id="KW-0630">Potassium</keyword>
<feature type="binding site" evidence="12">
    <location>
        <position position="292"/>
    </location>
    <ligand>
        <name>K(+)</name>
        <dbReference type="ChEBI" id="CHEBI:29103"/>
    </ligand>
</feature>
<feature type="binding site" evidence="12">
    <location>
        <position position="140"/>
    </location>
    <ligand>
        <name>substrate</name>
    </ligand>
</feature>
<keyword evidence="11 12" id="KW-0119">Carbohydrate metabolism</keyword>
<comment type="activity regulation">
    <text evidence="12">Activated by a monovalent cation that binds near, but not in, the active site. The most likely occupant of the site in vivo is potassium. Ion binding induces a conformational change that may alter substrate affinity.</text>
</comment>
<dbReference type="GO" id="GO:0019303">
    <property type="term" value="P:D-ribose catabolic process"/>
    <property type="evidence" value="ECO:0007669"/>
    <property type="project" value="UniProtKB-UniRule"/>
</dbReference>
<feature type="binding site" evidence="12">
    <location>
        <position position="281"/>
    </location>
    <ligand>
        <name>ATP</name>
        <dbReference type="ChEBI" id="CHEBI:30616"/>
    </ligand>
</feature>
<evidence type="ECO:0000256" key="8">
    <source>
        <dbReference type="ARBA" id="ARBA00022840"/>
    </source>
</evidence>
<accession>A0A2T0B1G1</accession>
<dbReference type="NCBIfam" id="TIGR02152">
    <property type="entry name" value="D_ribokin_bact"/>
    <property type="match status" value="1"/>
</dbReference>
<comment type="catalytic activity">
    <reaction evidence="12">
        <text>D-ribose + ATP = D-ribose 5-phosphate + ADP + H(+)</text>
        <dbReference type="Rhea" id="RHEA:13697"/>
        <dbReference type="ChEBI" id="CHEBI:15378"/>
        <dbReference type="ChEBI" id="CHEBI:30616"/>
        <dbReference type="ChEBI" id="CHEBI:47013"/>
        <dbReference type="ChEBI" id="CHEBI:78346"/>
        <dbReference type="ChEBI" id="CHEBI:456216"/>
        <dbReference type="EC" id="2.7.1.15"/>
    </reaction>
</comment>
<dbReference type="AlphaFoldDB" id="A0A2T0B1G1"/>
<feature type="binding site" evidence="12">
    <location>
        <position position="252"/>
    </location>
    <ligand>
        <name>substrate</name>
    </ligand>
</feature>
<feature type="binding site" evidence="12">
    <location>
        <position position="184"/>
    </location>
    <ligand>
        <name>ATP</name>
        <dbReference type="ChEBI" id="CHEBI:30616"/>
    </ligand>
</feature>
<evidence type="ECO:0000313" key="15">
    <source>
        <dbReference type="Proteomes" id="UP000239706"/>
    </source>
</evidence>
<evidence type="ECO:0000259" key="13">
    <source>
        <dbReference type="Pfam" id="PF00294"/>
    </source>
</evidence>
<evidence type="ECO:0000256" key="10">
    <source>
        <dbReference type="ARBA" id="ARBA00022958"/>
    </source>
</evidence>
<feature type="binding site" evidence="12">
    <location>
        <begin position="220"/>
        <end position="225"/>
    </location>
    <ligand>
        <name>ATP</name>
        <dbReference type="ChEBI" id="CHEBI:30616"/>
    </ligand>
</feature>
<dbReference type="OrthoDB" id="9775849at2"/>
<evidence type="ECO:0000256" key="5">
    <source>
        <dbReference type="ARBA" id="ARBA00022723"/>
    </source>
</evidence>
<dbReference type="CDD" id="cd01174">
    <property type="entry name" value="ribokinase"/>
    <property type="match status" value="1"/>
</dbReference>
<keyword evidence="7 12" id="KW-0418">Kinase</keyword>
<evidence type="ECO:0000256" key="4">
    <source>
        <dbReference type="ARBA" id="ARBA00022679"/>
    </source>
</evidence>
<evidence type="ECO:0000256" key="1">
    <source>
        <dbReference type="ARBA" id="ARBA00005380"/>
    </source>
</evidence>
<proteinExistence type="inferred from homology"/>
<dbReference type="SUPFAM" id="SSF53613">
    <property type="entry name" value="Ribokinase-like"/>
    <property type="match status" value="1"/>
</dbReference>
<evidence type="ECO:0000313" key="14">
    <source>
        <dbReference type="EMBL" id="PRR77385.1"/>
    </source>
</evidence>
<evidence type="ECO:0000256" key="9">
    <source>
        <dbReference type="ARBA" id="ARBA00022842"/>
    </source>
</evidence>
<comment type="subcellular location">
    <subcellularLocation>
        <location evidence="12">Cytoplasm</location>
    </subcellularLocation>
</comment>
<protein>
    <recommendedName>
        <fullName evidence="3 12">Ribokinase</fullName>
        <shortName evidence="12">RK</shortName>
        <ecNumber evidence="2 12">2.7.1.15</ecNumber>
    </recommendedName>
</protein>
<dbReference type="GO" id="GO:0005829">
    <property type="term" value="C:cytosol"/>
    <property type="evidence" value="ECO:0007669"/>
    <property type="project" value="TreeGrafter"/>
</dbReference>
<feature type="binding site" evidence="12">
    <location>
        <position position="296"/>
    </location>
    <ligand>
        <name>K(+)</name>
        <dbReference type="ChEBI" id="CHEBI:29103"/>
    </ligand>
</feature>
<feature type="binding site" evidence="12">
    <location>
        <begin position="11"/>
        <end position="13"/>
    </location>
    <ligand>
        <name>substrate</name>
    </ligand>
</feature>
<comment type="cofactor">
    <cofactor evidence="12">
        <name>Mg(2+)</name>
        <dbReference type="ChEBI" id="CHEBI:18420"/>
    </cofactor>
    <text evidence="12">Requires a divalent cation, most likely magnesium in vivo, as an electrophilic catalyst to aid phosphoryl group transfer. It is the chelate of the metal and the nucleotide that is the actual substrate.</text>
</comment>
<dbReference type="Gene3D" id="3.40.1190.20">
    <property type="match status" value="1"/>
</dbReference>
<comment type="similarity">
    <text evidence="12">Belongs to the carbohydrate kinase PfkB family. Ribokinase subfamily.</text>
</comment>
<keyword evidence="8 12" id="KW-0067">ATP-binding</keyword>
<dbReference type="InterPro" id="IPR002173">
    <property type="entry name" value="Carboh/pur_kinase_PfkB_CS"/>
</dbReference>
<evidence type="ECO:0000256" key="7">
    <source>
        <dbReference type="ARBA" id="ARBA00022777"/>
    </source>
</evidence>
<evidence type="ECO:0000256" key="11">
    <source>
        <dbReference type="ARBA" id="ARBA00023277"/>
    </source>
</evidence>
<dbReference type="InterPro" id="IPR029056">
    <property type="entry name" value="Ribokinase-like"/>
</dbReference>
<gene>
    <name evidence="12 14" type="primary">rbsK</name>
    <name evidence="14" type="ORF">CLLI_23690</name>
</gene>
<keyword evidence="9 12" id="KW-0460">Magnesium</keyword>
<feature type="binding site" evidence="12">
    <location>
        <begin position="251"/>
        <end position="252"/>
    </location>
    <ligand>
        <name>ATP</name>
        <dbReference type="ChEBI" id="CHEBI:30616"/>
    </ligand>
</feature>
<dbReference type="EC" id="2.7.1.15" evidence="2 12"/>
<dbReference type="Pfam" id="PF00294">
    <property type="entry name" value="PfkB"/>
    <property type="match status" value="1"/>
</dbReference>
<dbReference type="PANTHER" id="PTHR10584">
    <property type="entry name" value="SUGAR KINASE"/>
    <property type="match status" value="1"/>
</dbReference>
<dbReference type="HAMAP" id="MF_01987">
    <property type="entry name" value="Ribokinase"/>
    <property type="match status" value="1"/>
</dbReference>
<feature type="binding site" evidence="12">
    <location>
        <begin position="39"/>
        <end position="43"/>
    </location>
    <ligand>
        <name>substrate</name>
    </ligand>
</feature>
<dbReference type="InterPro" id="IPR011877">
    <property type="entry name" value="Ribokinase"/>
</dbReference>
<dbReference type="PANTHER" id="PTHR10584:SF166">
    <property type="entry name" value="RIBOKINASE"/>
    <property type="match status" value="1"/>
</dbReference>
<dbReference type="RefSeq" id="WP_106064416.1">
    <property type="nucleotide sequence ID" value="NZ_PVXO01000065.1"/>
</dbReference>
<keyword evidence="5 12" id="KW-0479">Metal-binding</keyword>
<comment type="caution">
    <text evidence="14">The sequence shown here is derived from an EMBL/GenBank/DDBJ whole genome shotgun (WGS) entry which is preliminary data.</text>
</comment>
<feature type="active site" description="Proton acceptor" evidence="12">
    <location>
        <position position="252"/>
    </location>
</feature>